<keyword evidence="3" id="KW-1185">Reference proteome</keyword>
<feature type="compositionally biased region" description="Acidic residues" evidence="1">
    <location>
        <begin position="100"/>
        <end position="109"/>
    </location>
</feature>
<name>A0AAV1RBM7_9ROSI</name>
<dbReference type="PANTHER" id="PTHR37175:SF1">
    <property type="entry name" value="CONSTANS-LIKE PROTEIN-RELATED"/>
    <property type="match status" value="1"/>
</dbReference>
<comment type="caution">
    <text evidence="2">The sequence shown here is derived from an EMBL/GenBank/DDBJ whole genome shotgun (WGS) entry which is preliminary data.</text>
</comment>
<organism evidence="2 3">
    <name type="scientific">Dovyalis caffra</name>
    <dbReference type="NCBI Taxonomy" id="77055"/>
    <lineage>
        <taxon>Eukaryota</taxon>
        <taxon>Viridiplantae</taxon>
        <taxon>Streptophyta</taxon>
        <taxon>Embryophyta</taxon>
        <taxon>Tracheophyta</taxon>
        <taxon>Spermatophyta</taxon>
        <taxon>Magnoliopsida</taxon>
        <taxon>eudicotyledons</taxon>
        <taxon>Gunneridae</taxon>
        <taxon>Pentapetalae</taxon>
        <taxon>rosids</taxon>
        <taxon>fabids</taxon>
        <taxon>Malpighiales</taxon>
        <taxon>Salicaceae</taxon>
        <taxon>Flacourtieae</taxon>
        <taxon>Dovyalis</taxon>
    </lineage>
</organism>
<dbReference type="PANTHER" id="PTHR37175">
    <property type="entry name" value="BNAA08G28800D PROTEIN"/>
    <property type="match status" value="1"/>
</dbReference>
<evidence type="ECO:0000313" key="2">
    <source>
        <dbReference type="EMBL" id="CAK7330417.1"/>
    </source>
</evidence>
<evidence type="ECO:0008006" key="4">
    <source>
        <dbReference type="Google" id="ProtNLM"/>
    </source>
</evidence>
<dbReference type="Pfam" id="PF06910">
    <property type="entry name" value="MEA1"/>
    <property type="match status" value="1"/>
</dbReference>
<proteinExistence type="predicted"/>
<evidence type="ECO:0000313" key="3">
    <source>
        <dbReference type="Proteomes" id="UP001314170"/>
    </source>
</evidence>
<dbReference type="Proteomes" id="UP001314170">
    <property type="component" value="Unassembled WGS sequence"/>
</dbReference>
<feature type="compositionally biased region" description="Acidic residues" evidence="1">
    <location>
        <begin position="17"/>
        <end position="29"/>
    </location>
</feature>
<feature type="compositionally biased region" description="Pro residues" evidence="1">
    <location>
        <begin position="1"/>
        <end position="11"/>
    </location>
</feature>
<accession>A0AAV1RBM7</accession>
<feature type="region of interest" description="Disordered" evidence="1">
    <location>
        <begin position="1"/>
        <end position="140"/>
    </location>
</feature>
<dbReference type="EMBL" id="CAWUPB010000913">
    <property type="protein sequence ID" value="CAK7330417.1"/>
    <property type="molecule type" value="Genomic_DNA"/>
</dbReference>
<sequence>MNATPVSPPDLLPENNNESDTETNPDDTPEYYQPILSVDFDDHDEYYRSDQSNSDEEHHNNSHFSDSPHLDNGHCTREAEDGISTLNLNDDAERKSSSSSDDEDEEELEAERAVEASNTAISRAFREDDSRRNTPLTPENATRVMEAMRGVSFGGFVPDWVGQVSEEQWIDQLRRLRQPPGNQASVQN</sequence>
<reference evidence="2 3" key="1">
    <citation type="submission" date="2024-01" db="EMBL/GenBank/DDBJ databases">
        <authorList>
            <person name="Waweru B."/>
        </authorList>
    </citation>
    <scope>NUCLEOTIDE SEQUENCE [LARGE SCALE GENOMIC DNA]</scope>
</reference>
<evidence type="ECO:0000256" key="1">
    <source>
        <dbReference type="SAM" id="MobiDB-lite"/>
    </source>
</evidence>
<protein>
    <recommendedName>
        <fullName evidence="4">Male-enhanced antigen 1</fullName>
    </recommendedName>
</protein>
<gene>
    <name evidence="2" type="ORF">DCAF_LOCUS7946</name>
</gene>
<dbReference type="AlphaFoldDB" id="A0AAV1RBM7"/>
<feature type="compositionally biased region" description="Basic and acidic residues" evidence="1">
    <location>
        <begin position="55"/>
        <end position="80"/>
    </location>
</feature>